<name>A0A1H1H5E6_9ACTN</name>
<dbReference type="GO" id="GO:1901135">
    <property type="term" value="P:carbohydrate derivative metabolic process"/>
    <property type="evidence" value="ECO:0007669"/>
    <property type="project" value="InterPro"/>
</dbReference>
<dbReference type="InterPro" id="IPR046348">
    <property type="entry name" value="SIS_dom_sf"/>
</dbReference>
<keyword evidence="3" id="KW-1185">Reference proteome</keyword>
<dbReference type="InterPro" id="IPR001347">
    <property type="entry name" value="SIS_dom"/>
</dbReference>
<evidence type="ECO:0000313" key="2">
    <source>
        <dbReference type="EMBL" id="SDR20599.1"/>
    </source>
</evidence>
<dbReference type="PANTHER" id="PTHR30390">
    <property type="entry name" value="SEDOHEPTULOSE 7-PHOSPHATE ISOMERASE / DNAA INITIATOR-ASSOCIATING FACTOR FOR REPLICATION INITIATION"/>
    <property type="match status" value="1"/>
</dbReference>
<feature type="domain" description="SIS" evidence="1">
    <location>
        <begin position="68"/>
        <end position="232"/>
    </location>
</feature>
<gene>
    <name evidence="2" type="ORF">SAMN04489764_4071</name>
</gene>
<dbReference type="GO" id="GO:0097367">
    <property type="term" value="F:carbohydrate derivative binding"/>
    <property type="evidence" value="ECO:0007669"/>
    <property type="project" value="InterPro"/>
</dbReference>
<dbReference type="SUPFAM" id="SSF53697">
    <property type="entry name" value="SIS domain"/>
    <property type="match status" value="1"/>
</dbReference>
<protein>
    <submittedName>
        <fullName evidence="2">D-sedoheptulose 7-phosphate isomerase</fullName>
    </submittedName>
</protein>
<dbReference type="Pfam" id="PF13580">
    <property type="entry name" value="SIS_2"/>
    <property type="match status" value="1"/>
</dbReference>
<proteinExistence type="predicted"/>
<dbReference type="Gene3D" id="3.40.50.10490">
    <property type="entry name" value="Glucose-6-phosphate isomerase like protein, domain 1"/>
    <property type="match status" value="1"/>
</dbReference>
<dbReference type="AlphaFoldDB" id="A0A1H1H5E6"/>
<evidence type="ECO:0000259" key="1">
    <source>
        <dbReference type="PROSITE" id="PS51464"/>
    </source>
</evidence>
<keyword evidence="2" id="KW-0413">Isomerase</keyword>
<dbReference type="CDD" id="cd05006">
    <property type="entry name" value="SIS_GmhA"/>
    <property type="match status" value="1"/>
</dbReference>
<accession>A0A1H1H5E6</accession>
<dbReference type="InterPro" id="IPR035461">
    <property type="entry name" value="GmhA/DiaA"/>
</dbReference>
<dbReference type="GO" id="GO:0016853">
    <property type="term" value="F:isomerase activity"/>
    <property type="evidence" value="ECO:0007669"/>
    <property type="project" value="UniProtKB-KW"/>
</dbReference>
<dbReference type="RefSeq" id="WP_242659428.1">
    <property type="nucleotide sequence ID" value="NZ_FNKK01000002.1"/>
</dbReference>
<dbReference type="InterPro" id="IPR050099">
    <property type="entry name" value="SIS_GmhA/DiaA_subfam"/>
</dbReference>
<reference evidence="2 3" key="1">
    <citation type="submission" date="2016-10" db="EMBL/GenBank/DDBJ databases">
        <authorList>
            <person name="de Groot N.N."/>
        </authorList>
    </citation>
    <scope>NUCLEOTIDE SEQUENCE [LARGE SCALE GENOMIC DNA]</scope>
    <source>
        <strain evidence="2 3">DSM 43794</strain>
    </source>
</reference>
<dbReference type="Proteomes" id="UP000217103">
    <property type="component" value="Unassembled WGS sequence"/>
</dbReference>
<organism evidence="2 3">
    <name type="scientific">Thermostaphylospora chromogena</name>
    <dbReference type="NCBI Taxonomy" id="35622"/>
    <lineage>
        <taxon>Bacteria</taxon>
        <taxon>Bacillati</taxon>
        <taxon>Actinomycetota</taxon>
        <taxon>Actinomycetes</taxon>
        <taxon>Streptosporangiales</taxon>
        <taxon>Thermomonosporaceae</taxon>
        <taxon>Thermostaphylospora</taxon>
    </lineage>
</organism>
<dbReference type="EMBL" id="FNKK01000002">
    <property type="protein sequence ID" value="SDR20599.1"/>
    <property type="molecule type" value="Genomic_DNA"/>
</dbReference>
<dbReference type="PROSITE" id="PS51464">
    <property type="entry name" value="SIS"/>
    <property type="match status" value="1"/>
</dbReference>
<evidence type="ECO:0000313" key="3">
    <source>
        <dbReference type="Proteomes" id="UP000217103"/>
    </source>
</evidence>
<dbReference type="STRING" id="35622.SAMN04489764_4071"/>
<sequence length="232" mass="24041">MSTLGDADFTALYPFMSAENGDRGDHDDEAVLEEVRRSIAGKAEQIVALRELVADRLGAELAACAQAMARAFSAGGRLFAFGNGGSGTDAQALAQLFSHPPAGGAGEPPVRVRQLPAFCLAQDAAVLTALGNDIGHEAVFSRQLAAFGRRGDVAVGLSTSGGSANVLRALVEARRLGMTTVGVAGGDGGDMASCDAIDHLFVVPSASVHRIQEAQTTLCHVLWELVQREAAR</sequence>